<dbReference type="InterPro" id="IPR020019">
    <property type="entry name" value="AcTrfase_PglD-like"/>
</dbReference>
<evidence type="ECO:0000313" key="4">
    <source>
        <dbReference type="EMBL" id="MBB3968639.1"/>
    </source>
</evidence>
<dbReference type="OrthoDB" id="9794407at2"/>
<keyword evidence="7" id="KW-1185">Reference proteome</keyword>
<dbReference type="CDD" id="cd03360">
    <property type="entry name" value="LbH_AT_putative"/>
    <property type="match status" value="1"/>
</dbReference>
<reference evidence="4 7" key="3">
    <citation type="submission" date="2020-08" db="EMBL/GenBank/DDBJ databases">
        <title>Genomic Encyclopedia of Type Strains, Phase IV (KMG-IV): sequencing the most valuable type-strain genomes for metagenomic binning, comparative biology and taxonomic classification.</title>
        <authorList>
            <person name="Goeker M."/>
        </authorList>
    </citation>
    <scope>NUCLEOTIDE SEQUENCE [LARGE SCALE GENOMIC DNA]</scope>
    <source>
        <strain evidence="4 7">DSM 100995</strain>
    </source>
</reference>
<evidence type="ECO:0000313" key="5">
    <source>
        <dbReference type="EMBL" id="TEW67723.1"/>
    </source>
</evidence>
<dbReference type="InterPro" id="IPR011004">
    <property type="entry name" value="Trimer_LpxA-like_sf"/>
</dbReference>
<organism evidence="5 6">
    <name type="scientific">Mucilaginibacter phyllosphaerae</name>
    <dbReference type="NCBI Taxonomy" id="1812349"/>
    <lineage>
        <taxon>Bacteria</taxon>
        <taxon>Pseudomonadati</taxon>
        <taxon>Bacteroidota</taxon>
        <taxon>Sphingobacteriia</taxon>
        <taxon>Sphingobacteriales</taxon>
        <taxon>Sphingobacteriaceae</taxon>
        <taxon>Mucilaginibacter</taxon>
    </lineage>
</organism>
<feature type="binding site" evidence="3">
    <location>
        <position position="69"/>
    </location>
    <ligand>
        <name>substrate</name>
    </ligand>
</feature>
<feature type="active site" description="Proton acceptor" evidence="2">
    <location>
        <position position="138"/>
    </location>
</feature>
<dbReference type="AlphaFoldDB" id="A0A4Y8AG47"/>
<dbReference type="Gene3D" id="2.160.10.10">
    <property type="entry name" value="Hexapeptide repeat proteins"/>
    <property type="match status" value="1"/>
</dbReference>
<proteinExistence type="inferred from homology"/>
<protein>
    <submittedName>
        <fullName evidence="4 5">Acetyltransferase</fullName>
    </submittedName>
</protein>
<evidence type="ECO:0000256" key="2">
    <source>
        <dbReference type="PIRSR" id="PIRSR620019-1"/>
    </source>
</evidence>
<sequence>MSENIKIGLIGFGSVGKQLYNVLLENGYADEQIYIYADDHAFSDADRRYPLNDFKLDKFRDIHFIPTMGYLSKHIKYQLLNYLIDNNYHIFTFIHPTAFVSTNAKIGRGVIIYPLCNIDQGAVIDDGAIILNSSIVAHDTYVGKCVYVAPGVCMSGFINIGELSFIGSGAVIANNITLGKNCTVAMGTCLTKSIPDDACVIGNPFQIKQNIKLY</sequence>
<evidence type="ECO:0000256" key="3">
    <source>
        <dbReference type="PIRSR" id="PIRSR620019-2"/>
    </source>
</evidence>
<reference evidence="5" key="2">
    <citation type="submission" date="2019-03" db="EMBL/GenBank/DDBJ databases">
        <authorList>
            <person name="Yan Y.-Q."/>
            <person name="Du Z.-J."/>
        </authorList>
    </citation>
    <scope>NUCLEOTIDE SEQUENCE</scope>
    <source>
        <strain evidence="5">PP-F2FG21</strain>
    </source>
</reference>
<dbReference type="PANTHER" id="PTHR43300">
    <property type="entry name" value="ACETYLTRANSFERASE"/>
    <property type="match status" value="1"/>
</dbReference>
<reference evidence="5 6" key="1">
    <citation type="journal article" date="2016" name="Int. J. Syst. Evol. Microbiol.">
        <title>Proposal of Mucilaginibacter phyllosphaerae sp. nov. isolated from the phyllosphere of Galium album.</title>
        <authorList>
            <person name="Aydogan E.L."/>
            <person name="Busse H.J."/>
            <person name="Moser G."/>
            <person name="Muller C."/>
            <person name="Kampfer P."/>
            <person name="Glaeser S.P."/>
        </authorList>
    </citation>
    <scope>NUCLEOTIDE SEQUENCE [LARGE SCALE GENOMIC DNA]</scope>
    <source>
        <strain evidence="5 6">PP-F2FG21</strain>
    </source>
</reference>
<dbReference type="SUPFAM" id="SSF51161">
    <property type="entry name" value="Trimeric LpxA-like enzymes"/>
    <property type="match status" value="1"/>
</dbReference>
<feature type="site" description="Increases basicity of active site His" evidence="2">
    <location>
        <position position="139"/>
    </location>
</feature>
<dbReference type="InterPro" id="IPR050179">
    <property type="entry name" value="Trans_hexapeptide_repeat"/>
</dbReference>
<evidence type="ECO:0000313" key="6">
    <source>
        <dbReference type="Proteomes" id="UP000297248"/>
    </source>
</evidence>
<dbReference type="EMBL" id="SNQG01000002">
    <property type="protein sequence ID" value="TEW67723.1"/>
    <property type="molecule type" value="Genomic_DNA"/>
</dbReference>
<accession>A0A4Y8AG47</accession>
<comment type="caution">
    <text evidence="5">The sequence shown here is derived from an EMBL/GenBank/DDBJ whole genome shotgun (WGS) entry which is preliminary data.</text>
</comment>
<evidence type="ECO:0000313" key="7">
    <source>
        <dbReference type="Proteomes" id="UP000583101"/>
    </source>
</evidence>
<keyword evidence="5" id="KW-0808">Transferase</keyword>
<evidence type="ECO:0000256" key="1">
    <source>
        <dbReference type="ARBA" id="ARBA00007274"/>
    </source>
</evidence>
<dbReference type="Proteomes" id="UP000297248">
    <property type="component" value="Unassembled WGS sequence"/>
</dbReference>
<gene>
    <name evidence="5" type="ORF">E2R65_06975</name>
    <name evidence="4" type="ORF">GGR35_001231</name>
</gene>
<comment type="similarity">
    <text evidence="1">Belongs to the transferase hexapeptide repeat family.</text>
</comment>
<name>A0A4Y8AG47_9SPHI</name>
<dbReference type="RefSeq" id="WP_134335759.1">
    <property type="nucleotide sequence ID" value="NZ_BMCZ01000004.1"/>
</dbReference>
<dbReference type="GO" id="GO:0016740">
    <property type="term" value="F:transferase activity"/>
    <property type="evidence" value="ECO:0007669"/>
    <property type="project" value="UniProtKB-KW"/>
</dbReference>
<dbReference type="Proteomes" id="UP000583101">
    <property type="component" value="Unassembled WGS sequence"/>
</dbReference>
<dbReference type="PANTHER" id="PTHR43300:SF7">
    <property type="entry name" value="UDP-N-ACETYLBACILLOSAMINE N-ACETYLTRANSFERASE"/>
    <property type="match status" value="1"/>
</dbReference>
<dbReference type="EMBL" id="JACIEG010000002">
    <property type="protein sequence ID" value="MBB3968639.1"/>
    <property type="molecule type" value="Genomic_DNA"/>
</dbReference>